<dbReference type="InterPro" id="IPR001611">
    <property type="entry name" value="Leu-rich_rpt"/>
</dbReference>
<proteinExistence type="predicted"/>
<dbReference type="SMART" id="SM00368">
    <property type="entry name" value="LRR_RI"/>
    <property type="match status" value="5"/>
</dbReference>
<reference evidence="1" key="1">
    <citation type="submission" date="2021-01" db="EMBL/GenBank/DDBJ databases">
        <authorList>
            <person name="Corre E."/>
            <person name="Pelletier E."/>
            <person name="Niang G."/>
            <person name="Scheremetjew M."/>
            <person name="Finn R."/>
            <person name="Kale V."/>
            <person name="Holt S."/>
            <person name="Cochrane G."/>
            <person name="Meng A."/>
            <person name="Brown T."/>
            <person name="Cohen L."/>
        </authorList>
    </citation>
    <scope>NUCLEOTIDE SEQUENCE</scope>
    <source>
        <strain evidence="1">SM1012Den-03</strain>
    </source>
</reference>
<dbReference type="PANTHER" id="PTHR24114:SF2">
    <property type="entry name" value="F-BOX DOMAIN-CONTAINING PROTEIN-RELATED"/>
    <property type="match status" value="1"/>
</dbReference>
<dbReference type="EMBL" id="HBGZ01025124">
    <property type="protein sequence ID" value="CAD9620720.1"/>
    <property type="molecule type" value="Transcribed_RNA"/>
</dbReference>
<protein>
    <submittedName>
        <fullName evidence="1">Uncharacterized protein</fullName>
    </submittedName>
</protein>
<sequence length="450" mass="48984">MADEAITEEASSSPDLLMELLSSEELSLDTVDLRPSTFASSDIRNVLLPLMTNLSVRVLYLPMDRIDLVCAKTITMMTTKNVGPPFEELHLSNLPSEEHNIESSESSRKIASMIISSLKQNKHIKKLHITPQAVLHQSIPSSIASILYDNTVLTSLNLRGCGISHAGATKISCALASNASITVLDLSNNPLGNAGICSVGLALELNSTIQKLKLSGTNIGREGGEAMVEALALNKSLEVLDMSRNSLDDVVVTKLARSLKLNTSLRQLSLRSNSFSTIGALCLSLALYDPKNLQTVLDCNHTIQFLDIDSNQLSSECIMHTNKPLRWNALSGTENETIRKKVSAFLLESESSYLSFRDYFEDTTTVQHLLPNVLGSIPVRGSMNENSTVLYYLVKNLAVHSITATSRPDALSVAKKSSSDSMFSTDDKCNECAKDDNTCAVPEFVNVNNN</sequence>
<gene>
    <name evidence="1" type="ORF">SMAR0320_LOCUS17837</name>
</gene>
<dbReference type="PANTHER" id="PTHR24114">
    <property type="entry name" value="LEUCINE RICH REPEAT FAMILY PROTEIN"/>
    <property type="match status" value="1"/>
</dbReference>
<accession>A0A7S2M008</accession>
<dbReference type="InterPro" id="IPR052394">
    <property type="entry name" value="LRR-containing"/>
</dbReference>
<dbReference type="Pfam" id="PF13516">
    <property type="entry name" value="LRR_6"/>
    <property type="match status" value="4"/>
</dbReference>
<name>A0A7S2M008_9STRA</name>
<dbReference type="Gene3D" id="3.80.10.10">
    <property type="entry name" value="Ribonuclease Inhibitor"/>
    <property type="match status" value="2"/>
</dbReference>
<dbReference type="InterPro" id="IPR032675">
    <property type="entry name" value="LRR_dom_sf"/>
</dbReference>
<organism evidence="1">
    <name type="scientific">Skeletonema marinoi</name>
    <dbReference type="NCBI Taxonomy" id="267567"/>
    <lineage>
        <taxon>Eukaryota</taxon>
        <taxon>Sar</taxon>
        <taxon>Stramenopiles</taxon>
        <taxon>Ochrophyta</taxon>
        <taxon>Bacillariophyta</taxon>
        <taxon>Coscinodiscophyceae</taxon>
        <taxon>Thalassiosirophycidae</taxon>
        <taxon>Thalassiosirales</taxon>
        <taxon>Skeletonemataceae</taxon>
        <taxon>Skeletonema</taxon>
        <taxon>Skeletonema marinoi-dohrnii complex</taxon>
    </lineage>
</organism>
<dbReference type="SUPFAM" id="SSF52047">
    <property type="entry name" value="RNI-like"/>
    <property type="match status" value="1"/>
</dbReference>
<evidence type="ECO:0000313" key="1">
    <source>
        <dbReference type="EMBL" id="CAD9620720.1"/>
    </source>
</evidence>
<dbReference type="AlphaFoldDB" id="A0A7S2M008"/>